<dbReference type="InterPro" id="IPR002915">
    <property type="entry name" value="DeoC/FbaB/LacD_aldolase"/>
</dbReference>
<sequence>SACAMASMIGSFFSFFRDYQYRFDLAEFEREVSRDFDSQEITRVTEEVEKRAKELASNKAELLKIIGYIDLTTLAGDDTKDRVTALLDRAVAPLPKDASIKCGAVCVYPARVADVKAHMKKKGYKLNIASVAAGFPSGQYRLESRLLEIELAVADGATEIDIVISRAAALDDDWTTVYNEVRAMKSACGSAHLKTILATGELKTLSNVYKASWASILAGSDFIKTSTGKETVNATIEVSFVMLTAIKRWHHLTGKKVGFKPAGGIKTATEALTYIALVDKVLGKEWLTPDLFRIGASSLLDDVIKQL</sequence>
<evidence type="ECO:0000256" key="9">
    <source>
        <dbReference type="PIRSR" id="PIRSR001357-50"/>
    </source>
</evidence>
<organism evidence="10 11">
    <name type="scientific">Pristionchus fissidentatus</name>
    <dbReference type="NCBI Taxonomy" id="1538716"/>
    <lineage>
        <taxon>Eukaryota</taxon>
        <taxon>Metazoa</taxon>
        <taxon>Ecdysozoa</taxon>
        <taxon>Nematoda</taxon>
        <taxon>Chromadorea</taxon>
        <taxon>Rhabditida</taxon>
        <taxon>Rhabditina</taxon>
        <taxon>Diplogasteromorpha</taxon>
        <taxon>Diplogasteroidea</taxon>
        <taxon>Neodiplogasteridae</taxon>
        <taxon>Pristionchus</taxon>
    </lineage>
</organism>
<comment type="pathway">
    <text evidence="1">Carbohydrate degradation; 2-deoxy-D-ribose 1-phosphate degradation; D-glyceraldehyde 3-phosphate and acetaldehyde from 2-deoxy-alpha-D-ribose 1-phosphate: step 2/2.</text>
</comment>
<proteinExistence type="inferred from homology"/>
<dbReference type="GO" id="GO:0005737">
    <property type="term" value="C:cytoplasm"/>
    <property type="evidence" value="ECO:0007669"/>
    <property type="project" value="InterPro"/>
</dbReference>
<dbReference type="EMBL" id="BTSY01000002">
    <property type="protein sequence ID" value="GMT13426.1"/>
    <property type="molecule type" value="Genomic_DNA"/>
</dbReference>
<evidence type="ECO:0000313" key="11">
    <source>
        <dbReference type="Proteomes" id="UP001432322"/>
    </source>
</evidence>
<dbReference type="FunFam" id="3.20.20.70:FF:000106">
    <property type="entry name" value="Deoxyribose-phosphate aldolase"/>
    <property type="match status" value="1"/>
</dbReference>
<gene>
    <name evidence="10" type="ORF">PFISCL1PPCAC_4723</name>
</gene>
<evidence type="ECO:0000256" key="3">
    <source>
        <dbReference type="ARBA" id="ARBA00012515"/>
    </source>
</evidence>
<evidence type="ECO:0000256" key="8">
    <source>
        <dbReference type="ARBA" id="ARBA00048791"/>
    </source>
</evidence>
<evidence type="ECO:0000313" key="10">
    <source>
        <dbReference type="EMBL" id="GMT13426.1"/>
    </source>
</evidence>
<evidence type="ECO:0000256" key="7">
    <source>
        <dbReference type="ARBA" id="ARBA00032755"/>
    </source>
</evidence>
<dbReference type="Gene3D" id="3.20.20.70">
    <property type="entry name" value="Aldolase class I"/>
    <property type="match status" value="1"/>
</dbReference>
<dbReference type="PANTHER" id="PTHR10889:SF3">
    <property type="entry name" value="DEOXYRIBOSE-PHOSPHATE ALDOLASE"/>
    <property type="match status" value="1"/>
</dbReference>
<feature type="non-terminal residue" evidence="10">
    <location>
        <position position="1"/>
    </location>
</feature>
<dbReference type="GO" id="GO:0004139">
    <property type="term" value="F:deoxyribose-phosphate aldolase activity"/>
    <property type="evidence" value="ECO:0007669"/>
    <property type="project" value="UniProtKB-EC"/>
</dbReference>
<dbReference type="PANTHER" id="PTHR10889">
    <property type="entry name" value="DEOXYRIBOSE-PHOSPHATE ALDOLASE"/>
    <property type="match status" value="1"/>
</dbReference>
<comment type="similarity">
    <text evidence="2">Belongs to the DeoC/FbaB aldolase family. DeoC type 2 subfamily.</text>
</comment>
<reference evidence="10" key="1">
    <citation type="submission" date="2023-10" db="EMBL/GenBank/DDBJ databases">
        <title>Genome assembly of Pristionchus species.</title>
        <authorList>
            <person name="Yoshida K."/>
            <person name="Sommer R.J."/>
        </authorList>
    </citation>
    <scope>NUCLEOTIDE SEQUENCE</scope>
    <source>
        <strain evidence="10">RS5133</strain>
    </source>
</reference>
<dbReference type="Pfam" id="PF01791">
    <property type="entry name" value="DeoC"/>
    <property type="match status" value="1"/>
</dbReference>
<dbReference type="PIRSF" id="PIRSF001357">
    <property type="entry name" value="DeoC"/>
    <property type="match status" value="1"/>
</dbReference>
<dbReference type="AlphaFoldDB" id="A0AAV5V1J8"/>
<dbReference type="GO" id="GO:0009264">
    <property type="term" value="P:deoxyribonucleotide catabolic process"/>
    <property type="evidence" value="ECO:0007669"/>
    <property type="project" value="InterPro"/>
</dbReference>
<feature type="active site" description="Schiff-base intermediate with acetaldehyde" evidence="9">
    <location>
        <position position="224"/>
    </location>
</feature>
<comment type="catalytic activity">
    <reaction evidence="8">
        <text>2-deoxy-D-ribose 5-phosphate = D-glyceraldehyde 3-phosphate + acetaldehyde</text>
        <dbReference type="Rhea" id="RHEA:12821"/>
        <dbReference type="ChEBI" id="CHEBI:15343"/>
        <dbReference type="ChEBI" id="CHEBI:59776"/>
        <dbReference type="ChEBI" id="CHEBI:62877"/>
        <dbReference type="EC" id="4.1.2.4"/>
    </reaction>
</comment>
<dbReference type="NCBIfam" id="TIGR00126">
    <property type="entry name" value="deoC"/>
    <property type="match status" value="1"/>
</dbReference>
<keyword evidence="5 9" id="KW-0704">Schiff base</keyword>
<evidence type="ECO:0000256" key="6">
    <source>
        <dbReference type="ARBA" id="ARBA00031814"/>
    </source>
</evidence>
<dbReference type="InterPro" id="IPR011343">
    <property type="entry name" value="DeoC"/>
</dbReference>
<evidence type="ECO:0000256" key="4">
    <source>
        <dbReference type="ARBA" id="ARBA00023239"/>
    </source>
</evidence>
<dbReference type="Proteomes" id="UP001432322">
    <property type="component" value="Unassembled WGS sequence"/>
</dbReference>
<protein>
    <recommendedName>
        <fullName evidence="3">deoxyribose-phosphate aldolase</fullName>
        <ecNumber evidence="3">4.1.2.4</ecNumber>
    </recommendedName>
    <alternativeName>
        <fullName evidence="7">2-deoxy-D-ribose 5-phosphate aldolase</fullName>
    </alternativeName>
    <alternativeName>
        <fullName evidence="6">Phosphodeoxyriboaldolase</fullName>
    </alternativeName>
</protein>
<dbReference type="InterPro" id="IPR013785">
    <property type="entry name" value="Aldolase_TIM"/>
</dbReference>
<dbReference type="SUPFAM" id="SSF51569">
    <property type="entry name" value="Aldolase"/>
    <property type="match status" value="1"/>
</dbReference>
<keyword evidence="11" id="KW-1185">Reference proteome</keyword>
<comment type="caution">
    <text evidence="10">The sequence shown here is derived from an EMBL/GenBank/DDBJ whole genome shotgun (WGS) entry which is preliminary data.</text>
</comment>
<keyword evidence="4" id="KW-0456">Lyase</keyword>
<dbReference type="SMART" id="SM01133">
    <property type="entry name" value="DeoC"/>
    <property type="match status" value="1"/>
</dbReference>
<dbReference type="GO" id="GO:0016052">
    <property type="term" value="P:carbohydrate catabolic process"/>
    <property type="evidence" value="ECO:0007669"/>
    <property type="project" value="TreeGrafter"/>
</dbReference>
<dbReference type="CDD" id="cd00959">
    <property type="entry name" value="DeoC"/>
    <property type="match status" value="1"/>
</dbReference>
<feature type="active site" description="Proton donor/acceptor" evidence="9">
    <location>
        <position position="260"/>
    </location>
</feature>
<accession>A0AAV5V1J8</accession>
<evidence type="ECO:0000256" key="5">
    <source>
        <dbReference type="ARBA" id="ARBA00023270"/>
    </source>
</evidence>
<name>A0AAV5V1J8_9BILA</name>
<evidence type="ECO:0000256" key="1">
    <source>
        <dbReference type="ARBA" id="ARBA00004816"/>
    </source>
</evidence>
<dbReference type="EC" id="4.1.2.4" evidence="3"/>
<evidence type="ECO:0000256" key="2">
    <source>
        <dbReference type="ARBA" id="ARBA00009473"/>
    </source>
</evidence>